<accession>A0A0J1B2L4</accession>
<reference evidence="1" key="1">
    <citation type="submission" date="2015-05" db="EMBL/GenBank/DDBJ databases">
        <title>Permanent draft genome of Rhodopirellula islandicus K833.</title>
        <authorList>
            <person name="Kizina J."/>
            <person name="Richter M."/>
            <person name="Glockner F.O."/>
            <person name="Harder J."/>
        </authorList>
    </citation>
    <scope>NUCLEOTIDE SEQUENCE [LARGE SCALE GENOMIC DNA]</scope>
    <source>
        <strain evidence="1">K833</strain>
    </source>
</reference>
<evidence type="ECO:0000313" key="1">
    <source>
        <dbReference type="EMBL" id="KLU01160.1"/>
    </source>
</evidence>
<sequence length="50" mass="5396">MLGWNSGPVAFVCGRVLVFVCRKSFPGRRIGLSSFEVVGSWCLLGGILSH</sequence>
<name>A0A0J1B2L4_RHOIS</name>
<keyword evidence="2" id="KW-1185">Reference proteome</keyword>
<gene>
    <name evidence="1" type="ORF">RISK_006729</name>
</gene>
<dbReference type="EMBL" id="LECT01000055">
    <property type="protein sequence ID" value="KLU01160.1"/>
    <property type="molecule type" value="Genomic_DNA"/>
</dbReference>
<dbReference type="STRING" id="595434.RISK_006729"/>
<organism evidence="1 2">
    <name type="scientific">Rhodopirellula islandica</name>
    <dbReference type="NCBI Taxonomy" id="595434"/>
    <lineage>
        <taxon>Bacteria</taxon>
        <taxon>Pseudomonadati</taxon>
        <taxon>Planctomycetota</taxon>
        <taxon>Planctomycetia</taxon>
        <taxon>Pirellulales</taxon>
        <taxon>Pirellulaceae</taxon>
        <taxon>Rhodopirellula</taxon>
    </lineage>
</organism>
<comment type="caution">
    <text evidence="1">The sequence shown here is derived from an EMBL/GenBank/DDBJ whole genome shotgun (WGS) entry which is preliminary data.</text>
</comment>
<dbReference type="Proteomes" id="UP000036367">
    <property type="component" value="Unassembled WGS sequence"/>
</dbReference>
<proteinExistence type="predicted"/>
<evidence type="ECO:0000313" key="2">
    <source>
        <dbReference type="Proteomes" id="UP000036367"/>
    </source>
</evidence>
<protein>
    <submittedName>
        <fullName evidence="1">Uncharacterized protein</fullName>
    </submittedName>
</protein>
<dbReference type="AlphaFoldDB" id="A0A0J1B2L4"/>